<dbReference type="EMBL" id="CM026429">
    <property type="protein sequence ID" value="KAG0564484.1"/>
    <property type="molecule type" value="Genomic_DNA"/>
</dbReference>
<reference evidence="1" key="1">
    <citation type="submission" date="2020-06" db="EMBL/GenBank/DDBJ databases">
        <title>WGS assembly of Ceratodon purpureus strain R40.</title>
        <authorList>
            <person name="Carey S.B."/>
            <person name="Jenkins J."/>
            <person name="Shu S."/>
            <person name="Lovell J.T."/>
            <person name="Sreedasyam A."/>
            <person name="Maumus F."/>
            <person name="Tiley G.P."/>
            <person name="Fernandez-Pozo N."/>
            <person name="Barry K."/>
            <person name="Chen C."/>
            <person name="Wang M."/>
            <person name="Lipzen A."/>
            <person name="Daum C."/>
            <person name="Saski C.A."/>
            <person name="Payton A.C."/>
            <person name="Mcbreen J.C."/>
            <person name="Conrad R.E."/>
            <person name="Kollar L.M."/>
            <person name="Olsson S."/>
            <person name="Huttunen S."/>
            <person name="Landis J.B."/>
            <person name="Wickett N.J."/>
            <person name="Johnson M.G."/>
            <person name="Rensing S.A."/>
            <person name="Grimwood J."/>
            <person name="Schmutz J."/>
            <person name="Mcdaniel S.F."/>
        </authorList>
    </citation>
    <scope>NUCLEOTIDE SEQUENCE</scope>
    <source>
        <strain evidence="1">R40</strain>
    </source>
</reference>
<sequence length="220" mass="24375">MSNLCVVANPEGGVEVKEEGAHEVTVFFLESSKKVLWIEANEKFVDILLNFLLLPVGVAVQAVSRQAHAIEGRLNPIGGLGNIFANFQSPGMDGKVSTSEVIAKLLNPPPVLCNPTQLMNAYACAYMQSEPNWSWSRKNKGQLDKLHEMAKWHTYIVTEALEVHPSSVAKGMDLLRDVQFGKVIKKKRIFGSDEVLKLLRASLTKASPSLNEVFRWNDNS</sequence>
<comment type="caution">
    <text evidence="1">The sequence shown here is derived from an EMBL/GenBank/DDBJ whole genome shotgun (WGS) entry which is preliminary data.</text>
</comment>
<evidence type="ECO:0000313" key="1">
    <source>
        <dbReference type="EMBL" id="KAG0564484.1"/>
    </source>
</evidence>
<dbReference type="PANTHER" id="PTHR33103">
    <property type="entry name" value="OS01G0153900 PROTEIN"/>
    <property type="match status" value="1"/>
</dbReference>
<dbReference type="AlphaFoldDB" id="A0A8T0H2B1"/>
<evidence type="ECO:0000313" key="2">
    <source>
        <dbReference type="Proteomes" id="UP000822688"/>
    </source>
</evidence>
<keyword evidence="2" id="KW-1185">Reference proteome</keyword>
<accession>A0A8T0H2B1</accession>
<gene>
    <name evidence="1" type="ORF">KC19_8G114100</name>
</gene>
<dbReference type="Proteomes" id="UP000822688">
    <property type="component" value="Chromosome 8"/>
</dbReference>
<dbReference type="Pfam" id="PF05056">
    <property type="entry name" value="DUF674"/>
    <property type="match status" value="1"/>
</dbReference>
<name>A0A8T0H2B1_CERPU</name>
<proteinExistence type="predicted"/>
<dbReference type="InterPro" id="IPR007750">
    <property type="entry name" value="DUF674"/>
</dbReference>
<dbReference type="PANTHER" id="PTHR33103:SF19">
    <property type="entry name" value="OS09G0544700 PROTEIN"/>
    <property type="match status" value="1"/>
</dbReference>
<organism evidence="1 2">
    <name type="scientific">Ceratodon purpureus</name>
    <name type="common">Fire moss</name>
    <name type="synonym">Dicranum purpureum</name>
    <dbReference type="NCBI Taxonomy" id="3225"/>
    <lineage>
        <taxon>Eukaryota</taxon>
        <taxon>Viridiplantae</taxon>
        <taxon>Streptophyta</taxon>
        <taxon>Embryophyta</taxon>
        <taxon>Bryophyta</taxon>
        <taxon>Bryophytina</taxon>
        <taxon>Bryopsida</taxon>
        <taxon>Dicranidae</taxon>
        <taxon>Pseudoditrichales</taxon>
        <taxon>Ditrichaceae</taxon>
        <taxon>Ceratodon</taxon>
    </lineage>
</organism>
<protein>
    <submittedName>
        <fullName evidence="1">Uncharacterized protein</fullName>
    </submittedName>
</protein>